<evidence type="ECO:0000256" key="3">
    <source>
        <dbReference type="ARBA" id="ARBA00037217"/>
    </source>
</evidence>
<dbReference type="SUPFAM" id="SSF51905">
    <property type="entry name" value="FAD/NAD(P)-binding domain"/>
    <property type="match status" value="1"/>
</dbReference>
<dbReference type="FunCoup" id="A0A2I4F4C2">
    <property type="interactions" value="351"/>
</dbReference>
<dbReference type="InterPro" id="IPR036188">
    <property type="entry name" value="FAD/NAD-bd_sf"/>
</dbReference>
<dbReference type="InterPro" id="IPR002937">
    <property type="entry name" value="Amino_oxidase"/>
</dbReference>
<organism evidence="6 7">
    <name type="scientific">Juglans regia</name>
    <name type="common">English walnut</name>
    <dbReference type="NCBI Taxonomy" id="51240"/>
    <lineage>
        <taxon>Eukaryota</taxon>
        <taxon>Viridiplantae</taxon>
        <taxon>Streptophyta</taxon>
        <taxon>Embryophyta</taxon>
        <taxon>Tracheophyta</taxon>
        <taxon>Spermatophyta</taxon>
        <taxon>Magnoliopsida</taxon>
        <taxon>eudicotyledons</taxon>
        <taxon>Gunneridae</taxon>
        <taxon>Pentapetalae</taxon>
        <taxon>rosids</taxon>
        <taxon>fabids</taxon>
        <taxon>Fagales</taxon>
        <taxon>Juglandaceae</taxon>
        <taxon>Juglans</taxon>
    </lineage>
</organism>
<comment type="subunit">
    <text evidence="4">Interacts with COX5B; this interaction may contribute to localize PYROXD2 to the inner face of the inner mitochondrial membrane.</text>
</comment>
<accession>A0A2I4F4C2</accession>
<comment type="function">
    <text evidence="3">Probable oxidoreductase that may play a role as regulator of mitochondrial function.</text>
</comment>
<comment type="subcellular location">
    <subcellularLocation>
        <location evidence="1">Mitochondrion matrix</location>
    </subcellularLocation>
</comment>
<dbReference type="Pfam" id="PF01593">
    <property type="entry name" value="Amino_oxidase"/>
    <property type="match status" value="1"/>
</dbReference>
<dbReference type="KEGG" id="jre:108995379"/>
<dbReference type="GeneID" id="108995379"/>
<name>A0A2I4F4C2_JUGRE</name>
<gene>
    <name evidence="7" type="primary">LOC108995379</name>
</gene>
<evidence type="ECO:0000313" key="6">
    <source>
        <dbReference type="Proteomes" id="UP000235220"/>
    </source>
</evidence>
<dbReference type="GO" id="GO:0016491">
    <property type="term" value="F:oxidoreductase activity"/>
    <property type="evidence" value="ECO:0007669"/>
    <property type="project" value="InterPro"/>
</dbReference>
<dbReference type="PANTHER" id="PTHR10668">
    <property type="entry name" value="PHYTOENE DEHYDROGENASE"/>
    <property type="match status" value="1"/>
</dbReference>
<comment type="similarity">
    <text evidence="2">Belongs to the carotenoid/retinoid oxidoreductase family.</text>
</comment>
<proteinExistence type="inferred from homology"/>
<evidence type="ECO:0000256" key="1">
    <source>
        <dbReference type="ARBA" id="ARBA00004305"/>
    </source>
</evidence>
<evidence type="ECO:0000256" key="2">
    <source>
        <dbReference type="ARBA" id="ARBA00006046"/>
    </source>
</evidence>
<dbReference type="STRING" id="51240.A0A2I4F4C2"/>
<dbReference type="Proteomes" id="UP000235220">
    <property type="component" value="Chromosome 7"/>
</dbReference>
<dbReference type="AlphaFoldDB" id="A0A2I4F4C2"/>
<dbReference type="Gramene" id="Jr07_03920_p1">
    <property type="protein sequence ID" value="cds.Jr07_03920_p1"/>
    <property type="gene ID" value="Jr07_03920"/>
</dbReference>
<keyword evidence="6" id="KW-1185">Reference proteome</keyword>
<reference evidence="7" key="1">
    <citation type="submission" date="2025-08" db="UniProtKB">
        <authorList>
            <consortium name="RefSeq"/>
        </authorList>
    </citation>
    <scope>IDENTIFICATION</scope>
    <source>
        <tissue evidence="7">Leaves</tissue>
    </source>
</reference>
<sequence length="562" mass="61226">MWRRSFSSTTSALKDKKWDALIIGGGHNGLTAAAYLARAGLSVAVLERRHLIGGAAVTEELIPGFKFSRCSYLQSLLRPSIIRELELGRHGLRLLKRSPSSFTPCLDGRYLLLGPDKDLNRSEISKFSKRDADAYPRYENQLENFCKFMDPLLDSAPPESLQGVFSLKDQLKNRMHKSAFWARFLRQAMTLGQKDIVEFMDLLLSPASKVLNNWFETDVLKATLGTDAVIGTTASVHTPGSGYVLLHHVMGETDGDRGIWSYVEGGMGSVSMAIGNAAREAGAHIVTNAEVSQLLIGDSGAVDGVLLADGTVVHSSIVLSNATPHRTFMDLVPKNVLPDDFIRAIKYSDYSSGTTKINLAVDKLPQFKCCKIGHPDAGPQHVGTIHIGSESMEEIHSASQDATNGLPSRRPIIEMTIPSVLDKTISPPGKHVINLFIQYTPYSPLDGSWGDRAYRESFAKKCFTLIDEYAPAFSSSVIGYDMLTPPDLEREIGLTGGNIFHGAMGLDSLFLMRPVKGWSNHRTPLRGLYLCGSGTHPGGGVMGAPGRNSARLILEDVKTPLS</sequence>
<evidence type="ECO:0000256" key="4">
    <source>
        <dbReference type="ARBA" id="ARBA00038825"/>
    </source>
</evidence>
<dbReference type="Gene3D" id="3.50.50.60">
    <property type="entry name" value="FAD/NAD(P)-binding domain"/>
    <property type="match status" value="2"/>
</dbReference>
<dbReference type="OrthoDB" id="7777654at2759"/>
<protein>
    <recommendedName>
        <fullName evidence="5">Pyridine nucleotide-disulfide oxidoreductase domain-containing protein 2</fullName>
    </recommendedName>
</protein>
<dbReference type="GO" id="GO:0005759">
    <property type="term" value="C:mitochondrial matrix"/>
    <property type="evidence" value="ECO:0007669"/>
    <property type="project" value="UniProtKB-SubCell"/>
</dbReference>
<evidence type="ECO:0000313" key="7">
    <source>
        <dbReference type="RefSeq" id="XP_018826498.1"/>
    </source>
</evidence>
<dbReference type="RefSeq" id="XP_018826498.1">
    <property type="nucleotide sequence ID" value="XM_018970953.2"/>
</dbReference>
<dbReference type="PANTHER" id="PTHR10668:SF103">
    <property type="entry name" value="PYRIDINE NUCLEOTIDE-DISULFIDE OXIDOREDUCTASE DOMAIN-CONTAINING PROTEIN 2"/>
    <property type="match status" value="1"/>
</dbReference>
<evidence type="ECO:0000256" key="5">
    <source>
        <dbReference type="ARBA" id="ARBA00040298"/>
    </source>
</evidence>